<evidence type="ECO:0000313" key="9">
    <source>
        <dbReference type="EMBL" id="GGG76126.1"/>
    </source>
</evidence>
<evidence type="ECO:0000259" key="8">
    <source>
        <dbReference type="Pfam" id="PF04024"/>
    </source>
</evidence>
<dbReference type="AlphaFoldDB" id="A0A917HE56"/>
<dbReference type="Pfam" id="PF04024">
    <property type="entry name" value="PspC"/>
    <property type="match status" value="1"/>
</dbReference>
<dbReference type="Proteomes" id="UP000600247">
    <property type="component" value="Unassembled WGS sequence"/>
</dbReference>
<name>A0A917HE56_9BACL</name>
<dbReference type="InterPro" id="IPR052027">
    <property type="entry name" value="PspC"/>
</dbReference>
<gene>
    <name evidence="9" type="ORF">GCM10010918_35710</name>
</gene>
<comment type="caution">
    <text evidence="9">The sequence shown here is derived from an EMBL/GenBank/DDBJ whole genome shotgun (WGS) entry which is preliminary data.</text>
</comment>
<proteinExistence type="predicted"/>
<evidence type="ECO:0000313" key="10">
    <source>
        <dbReference type="Proteomes" id="UP000600247"/>
    </source>
</evidence>
<evidence type="ECO:0000256" key="5">
    <source>
        <dbReference type="ARBA" id="ARBA00023136"/>
    </source>
</evidence>
<dbReference type="InterPro" id="IPR007168">
    <property type="entry name" value="Phageshock_PspC_N"/>
</dbReference>
<evidence type="ECO:0000256" key="1">
    <source>
        <dbReference type="ARBA" id="ARBA00004162"/>
    </source>
</evidence>
<comment type="subcellular location">
    <subcellularLocation>
        <location evidence="1">Cell membrane</location>
        <topology evidence="1">Single-pass membrane protein</topology>
    </subcellularLocation>
</comment>
<evidence type="ECO:0000256" key="4">
    <source>
        <dbReference type="ARBA" id="ARBA00022989"/>
    </source>
</evidence>
<feature type="region of interest" description="Disordered" evidence="6">
    <location>
        <begin position="91"/>
        <end position="146"/>
    </location>
</feature>
<dbReference type="PANTHER" id="PTHR33885">
    <property type="entry name" value="PHAGE SHOCK PROTEIN C"/>
    <property type="match status" value="1"/>
</dbReference>
<evidence type="ECO:0000256" key="7">
    <source>
        <dbReference type="SAM" id="Phobius"/>
    </source>
</evidence>
<feature type="compositionally biased region" description="Polar residues" evidence="6">
    <location>
        <begin position="122"/>
        <end position="138"/>
    </location>
</feature>
<feature type="transmembrane region" description="Helical" evidence="7">
    <location>
        <begin position="35"/>
        <end position="57"/>
    </location>
</feature>
<keyword evidence="10" id="KW-1185">Reference proteome</keyword>
<protein>
    <recommendedName>
        <fullName evidence="8">Phage shock protein PspC N-terminal domain-containing protein</fullName>
    </recommendedName>
</protein>
<evidence type="ECO:0000256" key="2">
    <source>
        <dbReference type="ARBA" id="ARBA00022475"/>
    </source>
</evidence>
<keyword evidence="2" id="KW-1003">Cell membrane</keyword>
<feature type="compositionally biased region" description="Pro residues" evidence="6">
    <location>
        <begin position="109"/>
        <end position="118"/>
    </location>
</feature>
<dbReference type="EMBL" id="BMHY01000007">
    <property type="protein sequence ID" value="GGG76126.1"/>
    <property type="molecule type" value="Genomic_DNA"/>
</dbReference>
<keyword evidence="4 7" id="KW-1133">Transmembrane helix</keyword>
<keyword evidence="3 7" id="KW-0812">Transmembrane</keyword>
<dbReference type="GO" id="GO:0005886">
    <property type="term" value="C:plasma membrane"/>
    <property type="evidence" value="ECO:0007669"/>
    <property type="project" value="UniProtKB-SubCell"/>
</dbReference>
<evidence type="ECO:0000256" key="3">
    <source>
        <dbReference type="ARBA" id="ARBA00022692"/>
    </source>
</evidence>
<organism evidence="9 10">
    <name type="scientific">Paenibacillus radicis</name>
    <name type="common">ex Gao et al. 2016</name>
    <dbReference type="NCBI Taxonomy" id="1737354"/>
    <lineage>
        <taxon>Bacteria</taxon>
        <taxon>Bacillati</taxon>
        <taxon>Bacillota</taxon>
        <taxon>Bacilli</taxon>
        <taxon>Bacillales</taxon>
        <taxon>Paenibacillaceae</taxon>
        <taxon>Paenibacillus</taxon>
    </lineage>
</organism>
<evidence type="ECO:0000256" key="6">
    <source>
        <dbReference type="SAM" id="MobiDB-lite"/>
    </source>
</evidence>
<accession>A0A917HE56</accession>
<sequence>MKKLYRSARDKKLFGLCGGLAEVLNVDATLLRILLIVAAIFTSGMVIPVYIIAGLVVPKEPPYDNGFGPGPGYGGYGNGYGSNYNNQYGNHNNSNFGQHFGTHAGGPYKNPPQPPKPPWGANANTQPTEPASQQSSAQFDRMMDDLEKKALRKEVDELRAKLAQIEKGEK</sequence>
<keyword evidence="5 7" id="KW-0472">Membrane</keyword>
<feature type="domain" description="Phage shock protein PspC N-terminal" evidence="8">
    <location>
        <begin position="2"/>
        <end position="60"/>
    </location>
</feature>
<reference evidence="9 10" key="1">
    <citation type="journal article" date="2014" name="Int. J. Syst. Evol. Microbiol.">
        <title>Complete genome sequence of Corynebacterium casei LMG S-19264T (=DSM 44701T), isolated from a smear-ripened cheese.</title>
        <authorList>
            <consortium name="US DOE Joint Genome Institute (JGI-PGF)"/>
            <person name="Walter F."/>
            <person name="Albersmeier A."/>
            <person name="Kalinowski J."/>
            <person name="Ruckert C."/>
        </authorList>
    </citation>
    <scope>NUCLEOTIDE SEQUENCE [LARGE SCALE GENOMIC DNA]</scope>
    <source>
        <strain evidence="9 10">CGMCC 1.15286</strain>
    </source>
</reference>
<dbReference type="PANTHER" id="PTHR33885:SF3">
    <property type="entry name" value="PHAGE SHOCK PROTEIN C"/>
    <property type="match status" value="1"/>
</dbReference>